<gene>
    <name evidence="2" type="ORF">UFOPK3547_00651</name>
</gene>
<dbReference type="Pfam" id="PF00753">
    <property type="entry name" value="Lactamase_B"/>
    <property type="match status" value="2"/>
</dbReference>
<protein>
    <submittedName>
        <fullName evidence="2">Unannotated protein</fullName>
    </submittedName>
</protein>
<dbReference type="InterPro" id="IPR001279">
    <property type="entry name" value="Metallo-B-lactamas"/>
</dbReference>
<dbReference type="SUPFAM" id="SSF56281">
    <property type="entry name" value="Metallo-hydrolase/oxidoreductase"/>
    <property type="match status" value="1"/>
</dbReference>
<proteinExistence type="predicted"/>
<dbReference type="AlphaFoldDB" id="A0A6J5ZM16"/>
<organism evidence="2">
    <name type="scientific">freshwater metagenome</name>
    <dbReference type="NCBI Taxonomy" id="449393"/>
    <lineage>
        <taxon>unclassified sequences</taxon>
        <taxon>metagenomes</taxon>
        <taxon>ecological metagenomes</taxon>
    </lineage>
</organism>
<dbReference type="InterPro" id="IPR050662">
    <property type="entry name" value="Sec-metab_biosynth-thioest"/>
</dbReference>
<dbReference type="Gene3D" id="1.10.10.10">
    <property type="entry name" value="Winged helix-like DNA-binding domain superfamily/Winged helix DNA-binding domain"/>
    <property type="match status" value="1"/>
</dbReference>
<sequence length="263" mass="27499">MERLEDFDITCVLAENPGPFTLDGSNSWLIGRDPCWIVDPGPPIDSHLDRLAGEAAVRGGVGGIAITHDHADHSGGLEGLLERVGDVPVGAAAVSRASELLADGDDFGPLTAIATPGHAPDHLAFLAGEALFTGDAVLGHGSVYISPDENALAGYLNALDRLIALELNLLCPGHGGPIFGDEARARLIEYRDHRLDRERMLIEALEGGARSSDEMLAHAWGDVPAILKPAAEATLAAHIDKLAAEGRLPAGAQRPDIGEYGGL</sequence>
<dbReference type="InterPro" id="IPR036866">
    <property type="entry name" value="RibonucZ/Hydroxyglut_hydro"/>
</dbReference>
<dbReference type="CDD" id="cd16278">
    <property type="entry name" value="metallo-hydrolase-like_MBL-fold"/>
    <property type="match status" value="1"/>
</dbReference>
<dbReference type="SMART" id="SM00849">
    <property type="entry name" value="Lactamase_B"/>
    <property type="match status" value="1"/>
</dbReference>
<accession>A0A6J5ZM16</accession>
<dbReference type="EMBL" id="CAESAN010000042">
    <property type="protein sequence ID" value="CAB4341887.1"/>
    <property type="molecule type" value="Genomic_DNA"/>
</dbReference>
<feature type="domain" description="Metallo-beta-lactamase" evidence="1">
    <location>
        <begin position="24"/>
        <end position="174"/>
    </location>
</feature>
<evidence type="ECO:0000313" key="2">
    <source>
        <dbReference type="EMBL" id="CAB4341887.1"/>
    </source>
</evidence>
<dbReference type="Gene3D" id="3.60.15.10">
    <property type="entry name" value="Ribonuclease Z/Hydroxyacylglutathione hydrolase-like"/>
    <property type="match status" value="1"/>
</dbReference>
<evidence type="ECO:0000259" key="1">
    <source>
        <dbReference type="SMART" id="SM00849"/>
    </source>
</evidence>
<reference evidence="2" key="1">
    <citation type="submission" date="2020-05" db="EMBL/GenBank/DDBJ databases">
        <authorList>
            <person name="Chiriac C."/>
            <person name="Salcher M."/>
            <person name="Ghai R."/>
            <person name="Kavagutti S V."/>
        </authorList>
    </citation>
    <scope>NUCLEOTIDE SEQUENCE</scope>
</reference>
<name>A0A6J5ZM16_9ZZZZ</name>
<dbReference type="PANTHER" id="PTHR23131:SF0">
    <property type="entry name" value="ENDORIBONUCLEASE LACTB2"/>
    <property type="match status" value="1"/>
</dbReference>
<dbReference type="PANTHER" id="PTHR23131">
    <property type="entry name" value="ENDORIBONUCLEASE LACTB2"/>
    <property type="match status" value="1"/>
</dbReference>
<dbReference type="InterPro" id="IPR036388">
    <property type="entry name" value="WH-like_DNA-bd_sf"/>
</dbReference>